<dbReference type="FunFam" id="1.25.70.10:FF:000001">
    <property type="entry name" value="Mitochondrial transcription termination factor-like"/>
    <property type="match status" value="1"/>
</dbReference>
<keyword evidence="5" id="KW-0813">Transport</keyword>
<keyword evidence="6" id="KW-0806">Transcription termination</keyword>
<evidence type="ECO:0000313" key="12">
    <source>
        <dbReference type="EMBL" id="KAF2319531.1"/>
    </source>
</evidence>
<evidence type="ECO:0000256" key="10">
    <source>
        <dbReference type="ARBA" id="ARBA00023136"/>
    </source>
</evidence>
<dbReference type="InterPro" id="IPR020781">
    <property type="entry name" value="ATPase_OSCP/d_CS"/>
</dbReference>
<keyword evidence="13" id="KW-1185">Reference proteome</keyword>
<dbReference type="AlphaFoldDB" id="A0A6A6N0B2"/>
<protein>
    <recommendedName>
        <fullName evidence="14">ATP synthase subunit O, mitochondrial</fullName>
    </recommendedName>
</protein>
<dbReference type="GO" id="GO:0016020">
    <property type="term" value="C:membrane"/>
    <property type="evidence" value="ECO:0007669"/>
    <property type="project" value="UniProtKB-SubCell"/>
</dbReference>
<comment type="caution">
    <text evidence="12">The sequence shown here is derived from an EMBL/GenBank/DDBJ whole genome shotgun (WGS) entry which is preliminary data.</text>
</comment>
<keyword evidence="8" id="KW-0809">Transit peptide</keyword>
<keyword evidence="7" id="KW-0375">Hydrogen ion transport</keyword>
<evidence type="ECO:0000256" key="9">
    <source>
        <dbReference type="ARBA" id="ARBA00023065"/>
    </source>
</evidence>
<evidence type="ECO:0000256" key="2">
    <source>
        <dbReference type="ARBA" id="ARBA00007046"/>
    </source>
</evidence>
<evidence type="ECO:0008006" key="14">
    <source>
        <dbReference type="Google" id="ProtNLM"/>
    </source>
</evidence>
<evidence type="ECO:0000256" key="8">
    <source>
        <dbReference type="ARBA" id="ARBA00022946"/>
    </source>
</evidence>
<proteinExistence type="inferred from homology"/>
<dbReference type="Gene3D" id="1.25.70.10">
    <property type="entry name" value="Transcription termination factor 3, mitochondrial"/>
    <property type="match status" value="1"/>
</dbReference>
<evidence type="ECO:0000256" key="5">
    <source>
        <dbReference type="ARBA" id="ARBA00022448"/>
    </source>
</evidence>
<gene>
    <name evidence="12" type="ORF">GH714_016824</name>
</gene>
<evidence type="ECO:0000256" key="4">
    <source>
        <dbReference type="ARBA" id="ARBA00011648"/>
    </source>
</evidence>
<dbReference type="SMART" id="SM00733">
    <property type="entry name" value="Mterf"/>
    <property type="match status" value="6"/>
</dbReference>
<comment type="similarity">
    <text evidence="2">Belongs to the ATPase delta chain family.</text>
</comment>
<dbReference type="PANTHER" id="PTHR13068:SF233">
    <property type="entry name" value="MTERF FAMILY PROTEIN"/>
    <property type="match status" value="1"/>
</dbReference>
<dbReference type="HAMAP" id="MF_01416">
    <property type="entry name" value="ATP_synth_delta_bact"/>
    <property type="match status" value="1"/>
</dbReference>
<dbReference type="GO" id="GO:0006353">
    <property type="term" value="P:DNA-templated transcription termination"/>
    <property type="evidence" value="ECO:0007669"/>
    <property type="project" value="UniProtKB-KW"/>
</dbReference>
<evidence type="ECO:0000256" key="3">
    <source>
        <dbReference type="ARBA" id="ARBA00007692"/>
    </source>
</evidence>
<evidence type="ECO:0000256" key="6">
    <source>
        <dbReference type="ARBA" id="ARBA00022472"/>
    </source>
</evidence>
<dbReference type="GO" id="GO:0046933">
    <property type="term" value="F:proton-transporting ATP synthase activity, rotational mechanism"/>
    <property type="evidence" value="ECO:0007669"/>
    <property type="project" value="InterPro"/>
</dbReference>
<dbReference type="Pfam" id="PF00213">
    <property type="entry name" value="OSCP"/>
    <property type="match status" value="1"/>
</dbReference>
<dbReference type="InterPro" id="IPR026015">
    <property type="entry name" value="ATP_synth_OSCP/delta_N_sf"/>
</dbReference>
<dbReference type="Gene3D" id="1.10.520.20">
    <property type="entry name" value="N-terminal domain of the delta subunit of the F1F0-ATP synthase"/>
    <property type="match status" value="1"/>
</dbReference>
<organism evidence="12 13">
    <name type="scientific">Hevea brasiliensis</name>
    <name type="common">Para rubber tree</name>
    <name type="synonym">Siphonia brasiliensis</name>
    <dbReference type="NCBI Taxonomy" id="3981"/>
    <lineage>
        <taxon>Eukaryota</taxon>
        <taxon>Viridiplantae</taxon>
        <taxon>Streptophyta</taxon>
        <taxon>Embryophyta</taxon>
        <taxon>Tracheophyta</taxon>
        <taxon>Spermatophyta</taxon>
        <taxon>Magnoliopsida</taxon>
        <taxon>eudicotyledons</taxon>
        <taxon>Gunneridae</taxon>
        <taxon>Pentapetalae</taxon>
        <taxon>rosids</taxon>
        <taxon>fabids</taxon>
        <taxon>Malpighiales</taxon>
        <taxon>Euphorbiaceae</taxon>
        <taxon>Crotonoideae</taxon>
        <taxon>Micrandreae</taxon>
        <taxon>Hevea</taxon>
    </lineage>
</organism>
<dbReference type="Pfam" id="PF02536">
    <property type="entry name" value="mTERF"/>
    <property type="match status" value="2"/>
</dbReference>
<accession>A0A6A6N0B2</accession>
<dbReference type="PROSITE" id="PS00389">
    <property type="entry name" value="ATPASE_DELTA"/>
    <property type="match status" value="1"/>
</dbReference>
<dbReference type="GO" id="GO:0003676">
    <property type="term" value="F:nucleic acid binding"/>
    <property type="evidence" value="ECO:0007669"/>
    <property type="project" value="InterPro"/>
</dbReference>
<comment type="subcellular location">
    <subcellularLocation>
        <location evidence="1">Membrane</location>
    </subcellularLocation>
</comment>
<evidence type="ECO:0000313" key="13">
    <source>
        <dbReference type="Proteomes" id="UP000467840"/>
    </source>
</evidence>
<dbReference type="InterPro" id="IPR038538">
    <property type="entry name" value="MTERF_sf"/>
</dbReference>
<evidence type="ECO:0000256" key="7">
    <source>
        <dbReference type="ARBA" id="ARBA00022781"/>
    </source>
</evidence>
<dbReference type="SUPFAM" id="SSF47928">
    <property type="entry name" value="N-terminal domain of the delta subunit of the F1F0-ATP synthase"/>
    <property type="match status" value="1"/>
</dbReference>
<dbReference type="Proteomes" id="UP000467840">
    <property type="component" value="Chromosome 10"/>
</dbReference>
<evidence type="ECO:0000256" key="1">
    <source>
        <dbReference type="ARBA" id="ARBA00004370"/>
    </source>
</evidence>
<sequence>MAMAGRLRSGLPLLNRVLRSDSLSASRSAVQRSVLCPAFTSEASKNFATSSGQKEEKVKDFVWERYCKTSALWYVWFSAAYIETYVAMEEIKWDRIVWERYCATCFVWGSGNYASALYLAAKKANVLDKVESDILDLVEASKRSPTFSQFTKDLSVPSETRVKAINEISAQAKFSDVTKNFLVVLAENGRLRNIDSIAKRFSELTMADKGEVKAIVTSVIPLPPEEEKELKETLQEIIGKGKKVKLEQKIDPSILGGLVVEFGQKVFDMSIKTRAKQMERRNGYSITAQNPSIPLSSFLRYLSSDANQLSFTVSYLINTCGLSPESALSTSKYCRLKTPEKSDLVLSIFKNLGFKKHQISYIIVRWPLMLLSKPERTIIPKFEFFRSKGASNSDLVRIFGCCPWVLKRSLEKHLVPSFNFFRDLLKSDEKTLAAIKRCPSILLRRLEDQVIPAIDILRENGVPEANILHLIHYHPLKLQTNPDKFKKAVDEVREMGFRPSKLHFVIAVMVLAGLRKSKWESKVDAYKRWGWSNEDVITAFGKYPFCMTISKDKIMAVMDFYVNKLGLDSSVIANRPVLLSLSLKKRLVPRGSLIQFMSSKGLVKIDSHITVLCERPEKFFMEKFVNRYKEAPQLLKLYNELKQQGEQQQEIKG</sequence>
<keyword evidence="6" id="KW-0805">Transcription regulation</keyword>
<name>A0A6A6N0B2_HEVBR</name>
<dbReference type="EMBL" id="JAAGAX010000003">
    <property type="protein sequence ID" value="KAF2319531.1"/>
    <property type="molecule type" value="Genomic_DNA"/>
</dbReference>
<dbReference type="InterPro" id="IPR000711">
    <property type="entry name" value="ATPase_OSCP/dsu"/>
</dbReference>
<dbReference type="InterPro" id="IPR003690">
    <property type="entry name" value="MTERF"/>
</dbReference>
<keyword evidence="9" id="KW-0406">Ion transport</keyword>
<dbReference type="NCBIfam" id="TIGR01145">
    <property type="entry name" value="ATP_synt_delta"/>
    <property type="match status" value="1"/>
</dbReference>
<dbReference type="PANTHER" id="PTHR13068">
    <property type="entry name" value="CGI-12 PROTEIN-RELATED"/>
    <property type="match status" value="1"/>
</dbReference>
<comment type="subunit">
    <text evidence="4">F-type ATPases have 2 components, CF(1) - the catalytic core - and CF(0) - the membrane proton channel. CF(1) has five subunits: alpha(3), beta(3), gamma(1), delta(1), epsilon(1). CF(0) has three main subunits: a, b and c.</text>
</comment>
<keyword evidence="10" id="KW-0472">Membrane</keyword>
<evidence type="ECO:0000256" key="11">
    <source>
        <dbReference type="ARBA" id="ARBA00023310"/>
    </source>
</evidence>
<dbReference type="PRINTS" id="PR00125">
    <property type="entry name" value="ATPASEDELTA"/>
</dbReference>
<reference evidence="12 13" key="1">
    <citation type="journal article" date="2020" name="Mol. Plant">
        <title>The Chromosome-Based Rubber Tree Genome Provides New Insights into Spurge Genome Evolution and Rubber Biosynthesis.</title>
        <authorList>
            <person name="Liu J."/>
            <person name="Shi C."/>
            <person name="Shi C.C."/>
            <person name="Li W."/>
            <person name="Zhang Q.J."/>
            <person name="Zhang Y."/>
            <person name="Li K."/>
            <person name="Lu H.F."/>
            <person name="Shi C."/>
            <person name="Zhu S.T."/>
            <person name="Xiao Z.Y."/>
            <person name="Nan H."/>
            <person name="Yue Y."/>
            <person name="Zhu X.G."/>
            <person name="Wu Y."/>
            <person name="Hong X.N."/>
            <person name="Fan G.Y."/>
            <person name="Tong Y."/>
            <person name="Zhang D."/>
            <person name="Mao C.L."/>
            <person name="Liu Y.L."/>
            <person name="Hao S.J."/>
            <person name="Liu W.Q."/>
            <person name="Lv M.Q."/>
            <person name="Zhang H.B."/>
            <person name="Liu Y."/>
            <person name="Hu-Tang G.R."/>
            <person name="Wang J.P."/>
            <person name="Wang J.H."/>
            <person name="Sun Y.H."/>
            <person name="Ni S.B."/>
            <person name="Chen W.B."/>
            <person name="Zhang X.C."/>
            <person name="Jiao Y.N."/>
            <person name="Eichler E.E."/>
            <person name="Li G.H."/>
            <person name="Liu X."/>
            <person name="Gao L.Z."/>
        </authorList>
    </citation>
    <scope>NUCLEOTIDE SEQUENCE [LARGE SCALE GENOMIC DNA]</scope>
    <source>
        <strain evidence="13">cv. GT1</strain>
        <tissue evidence="12">Leaf</tissue>
    </source>
</reference>
<keyword evidence="11" id="KW-0066">ATP synthesis</keyword>
<keyword evidence="6" id="KW-0804">Transcription</keyword>
<comment type="similarity">
    <text evidence="3">Belongs to the mTERF family.</text>
</comment>